<keyword evidence="2" id="KW-1185">Reference proteome</keyword>
<dbReference type="EMBL" id="LFZW01000001">
    <property type="protein sequence ID" value="KMY50794.1"/>
    <property type="molecule type" value="Genomic_DNA"/>
</dbReference>
<evidence type="ECO:0000313" key="1">
    <source>
        <dbReference type="EMBL" id="KMY50794.1"/>
    </source>
</evidence>
<dbReference type="RefSeq" id="WP_049682148.1">
    <property type="nucleotide sequence ID" value="NZ_LFZW01000001.1"/>
</dbReference>
<accession>A0A0K9GVS3</accession>
<organism evidence="1 2">
    <name type="scientific">Peribacillus loiseleuriae</name>
    <dbReference type="NCBI Taxonomy" id="1679170"/>
    <lineage>
        <taxon>Bacteria</taxon>
        <taxon>Bacillati</taxon>
        <taxon>Bacillota</taxon>
        <taxon>Bacilli</taxon>
        <taxon>Bacillales</taxon>
        <taxon>Bacillaceae</taxon>
        <taxon>Peribacillus</taxon>
    </lineage>
</organism>
<proteinExistence type="predicted"/>
<protein>
    <submittedName>
        <fullName evidence="1">Uncharacterized protein</fullName>
    </submittedName>
</protein>
<dbReference type="AlphaFoldDB" id="A0A0K9GVS3"/>
<comment type="caution">
    <text evidence="1">The sequence shown here is derived from an EMBL/GenBank/DDBJ whole genome shotgun (WGS) entry which is preliminary data.</text>
</comment>
<evidence type="ECO:0000313" key="2">
    <source>
        <dbReference type="Proteomes" id="UP000037146"/>
    </source>
</evidence>
<dbReference type="STRING" id="1679170.AC625_15775"/>
<sequence length="287" mass="32731">MKIEWKHTAIILLTALLAAFFTFGSKSVEETIIFFPIDPVLHFDTADTKLHAKQKDPSHYQVNWKIESTLAQPVYLRQDVSLLYKNGRLIGLIKDWKQNKANLLQTKSFSEKDSGLFESVSFHYGEVHPKENTYTSVQKMSKDHLYAIITPQTGFQAFHESIDKDQMEWQHTLDKYTTSIVQAAFTDALKKFGILENHYTALSLTDLPNRTDELLKGFPSAQKEEIIGKLWEGLYKNYLLGINKEGASALNPLGSTVPIVLVAKNQSELLVLFQTNDRTPILLRQEL</sequence>
<dbReference type="OrthoDB" id="2959394at2"/>
<dbReference type="PATRIC" id="fig|1679170.3.peg.3594"/>
<name>A0A0K9GVS3_9BACI</name>
<dbReference type="Proteomes" id="UP000037146">
    <property type="component" value="Unassembled WGS sequence"/>
</dbReference>
<gene>
    <name evidence="1" type="ORF">AC625_15775</name>
</gene>
<reference evidence="2" key="1">
    <citation type="submission" date="2015-07" db="EMBL/GenBank/DDBJ databases">
        <title>Genome sequencing project for genomic taxonomy and phylogenomics of Bacillus-like bacteria.</title>
        <authorList>
            <person name="Liu B."/>
            <person name="Wang J."/>
            <person name="Zhu Y."/>
            <person name="Liu G."/>
            <person name="Chen Q."/>
            <person name="Chen Z."/>
            <person name="Lan J."/>
            <person name="Che J."/>
            <person name="Ge C."/>
            <person name="Shi H."/>
            <person name="Pan Z."/>
            <person name="Liu X."/>
        </authorList>
    </citation>
    <scope>NUCLEOTIDE SEQUENCE [LARGE SCALE GENOMIC DNA]</scope>
    <source>
        <strain evidence="2">FJAT-27997</strain>
    </source>
</reference>